<sequence length="175" mass="19792">MPNSNLTTSPHLRKRPRKNIPAYVRIRVGDVGFKVPIWSEEGPRFWSGKKIKAAKVDVGGEQDGLRTEGETHVRSGHGREGPVEVPEAVSDALVKDPVTNQRVNLNSNFQDGRRNGYGLINEPRPIGDRSRTNFNNGSGRFKGRDPWMNQWKRKFVTSNQATRSEPFVEKILNFV</sequence>
<accession>A0A5J5ASS1</accession>
<dbReference type="Proteomes" id="UP000325577">
    <property type="component" value="Linkage Group LG18"/>
</dbReference>
<gene>
    <name evidence="2" type="ORF">F0562_031177</name>
</gene>
<dbReference type="AlphaFoldDB" id="A0A5J5ASS1"/>
<name>A0A5J5ASS1_9ASTE</name>
<evidence type="ECO:0000313" key="3">
    <source>
        <dbReference type="Proteomes" id="UP000325577"/>
    </source>
</evidence>
<evidence type="ECO:0000256" key="1">
    <source>
        <dbReference type="SAM" id="MobiDB-lite"/>
    </source>
</evidence>
<feature type="compositionally biased region" description="Basic and acidic residues" evidence="1">
    <location>
        <begin position="63"/>
        <end position="82"/>
    </location>
</feature>
<organism evidence="2 3">
    <name type="scientific">Nyssa sinensis</name>
    <dbReference type="NCBI Taxonomy" id="561372"/>
    <lineage>
        <taxon>Eukaryota</taxon>
        <taxon>Viridiplantae</taxon>
        <taxon>Streptophyta</taxon>
        <taxon>Embryophyta</taxon>
        <taxon>Tracheophyta</taxon>
        <taxon>Spermatophyta</taxon>
        <taxon>Magnoliopsida</taxon>
        <taxon>eudicotyledons</taxon>
        <taxon>Gunneridae</taxon>
        <taxon>Pentapetalae</taxon>
        <taxon>asterids</taxon>
        <taxon>Cornales</taxon>
        <taxon>Nyssaceae</taxon>
        <taxon>Nyssa</taxon>
    </lineage>
</organism>
<protein>
    <submittedName>
        <fullName evidence="2">Uncharacterized protein</fullName>
    </submittedName>
</protein>
<evidence type="ECO:0000313" key="2">
    <source>
        <dbReference type="EMBL" id="KAA8533389.1"/>
    </source>
</evidence>
<reference evidence="2 3" key="1">
    <citation type="submission" date="2019-09" db="EMBL/GenBank/DDBJ databases">
        <title>A chromosome-level genome assembly of the Chinese tupelo Nyssa sinensis.</title>
        <authorList>
            <person name="Yang X."/>
            <person name="Kang M."/>
            <person name="Yang Y."/>
            <person name="Xiong H."/>
            <person name="Wang M."/>
            <person name="Zhang Z."/>
            <person name="Wang Z."/>
            <person name="Wu H."/>
            <person name="Ma T."/>
            <person name="Liu J."/>
            <person name="Xi Z."/>
        </authorList>
    </citation>
    <scope>NUCLEOTIDE SEQUENCE [LARGE SCALE GENOMIC DNA]</scope>
    <source>
        <strain evidence="2">J267</strain>
        <tissue evidence="2">Leaf</tissue>
    </source>
</reference>
<proteinExistence type="predicted"/>
<dbReference type="EMBL" id="CM018041">
    <property type="protein sequence ID" value="KAA8533389.1"/>
    <property type="molecule type" value="Genomic_DNA"/>
</dbReference>
<feature type="region of interest" description="Disordered" evidence="1">
    <location>
        <begin position="57"/>
        <end position="83"/>
    </location>
</feature>
<keyword evidence="3" id="KW-1185">Reference proteome</keyword>
<feature type="region of interest" description="Disordered" evidence="1">
    <location>
        <begin position="125"/>
        <end position="145"/>
    </location>
</feature>